<dbReference type="InterPro" id="IPR047057">
    <property type="entry name" value="MerR_fam"/>
</dbReference>
<evidence type="ECO:0000259" key="2">
    <source>
        <dbReference type="PROSITE" id="PS50937"/>
    </source>
</evidence>
<dbReference type="PANTHER" id="PTHR30204">
    <property type="entry name" value="REDOX-CYCLING DRUG-SENSING TRANSCRIPTIONAL ACTIVATOR SOXR"/>
    <property type="match status" value="1"/>
</dbReference>
<evidence type="ECO:0000313" key="4">
    <source>
        <dbReference type="Proteomes" id="UP000070434"/>
    </source>
</evidence>
<keyword evidence="1" id="KW-0238">DNA-binding</keyword>
<dbReference type="PROSITE" id="PS00552">
    <property type="entry name" value="HTH_MERR_1"/>
    <property type="match status" value="1"/>
</dbReference>
<dbReference type="AlphaFoldDB" id="A0AAW3PSP3"/>
<dbReference type="GO" id="GO:0003700">
    <property type="term" value="F:DNA-binding transcription factor activity"/>
    <property type="evidence" value="ECO:0007669"/>
    <property type="project" value="InterPro"/>
</dbReference>
<dbReference type="PANTHER" id="PTHR30204:SF93">
    <property type="entry name" value="HTH MERR-TYPE DOMAIN-CONTAINING PROTEIN"/>
    <property type="match status" value="1"/>
</dbReference>
<dbReference type="PRINTS" id="PR00040">
    <property type="entry name" value="HTHMERR"/>
</dbReference>
<dbReference type="InterPro" id="IPR009061">
    <property type="entry name" value="DNA-bd_dom_put_sf"/>
</dbReference>
<dbReference type="CDD" id="cd00592">
    <property type="entry name" value="HTH_MerR-like"/>
    <property type="match status" value="1"/>
</dbReference>
<dbReference type="Gene3D" id="1.10.1660.10">
    <property type="match status" value="1"/>
</dbReference>
<reference evidence="3 4" key="1">
    <citation type="submission" date="2015-11" db="EMBL/GenBank/DDBJ databases">
        <authorList>
            <person name="Sahl J."/>
            <person name="Wagner D."/>
            <person name="Keim P."/>
        </authorList>
    </citation>
    <scope>NUCLEOTIDE SEQUENCE [LARGE SCALE GENOMIC DNA]</scope>
    <source>
        <strain evidence="3 4">AZ-4-2-10-S1-D7</strain>
    </source>
</reference>
<dbReference type="GO" id="GO:0003677">
    <property type="term" value="F:DNA binding"/>
    <property type="evidence" value="ECO:0007669"/>
    <property type="project" value="UniProtKB-KW"/>
</dbReference>
<name>A0AAW3PSP3_9BURK</name>
<feature type="domain" description="HTH merR-type" evidence="2">
    <location>
        <begin position="13"/>
        <end position="75"/>
    </location>
</feature>
<dbReference type="SMART" id="SM00422">
    <property type="entry name" value="HTH_MERR"/>
    <property type="match status" value="1"/>
</dbReference>
<proteinExistence type="predicted"/>
<evidence type="ECO:0000256" key="1">
    <source>
        <dbReference type="ARBA" id="ARBA00023125"/>
    </source>
</evidence>
<dbReference type="RefSeq" id="WP_060968107.1">
    <property type="nucleotide sequence ID" value="NZ_LNJP01000003.1"/>
</dbReference>
<organism evidence="3 4">
    <name type="scientific">Burkholderia anthina</name>
    <dbReference type="NCBI Taxonomy" id="179879"/>
    <lineage>
        <taxon>Bacteria</taxon>
        <taxon>Pseudomonadati</taxon>
        <taxon>Pseudomonadota</taxon>
        <taxon>Betaproteobacteria</taxon>
        <taxon>Burkholderiales</taxon>
        <taxon>Burkholderiaceae</taxon>
        <taxon>Burkholderia</taxon>
        <taxon>Burkholderia cepacia complex</taxon>
    </lineage>
</organism>
<dbReference type="SUPFAM" id="SSF52540">
    <property type="entry name" value="P-loop containing nucleoside triphosphate hydrolases"/>
    <property type="match status" value="1"/>
</dbReference>
<comment type="caution">
    <text evidence="3">The sequence shown here is derived from an EMBL/GenBank/DDBJ whole genome shotgun (WGS) entry which is preliminary data.</text>
</comment>
<dbReference type="PROSITE" id="PS50937">
    <property type="entry name" value="HTH_MERR_2"/>
    <property type="match status" value="1"/>
</dbReference>
<evidence type="ECO:0000313" key="3">
    <source>
        <dbReference type="EMBL" id="KWZ31633.1"/>
    </source>
</evidence>
<protein>
    <submittedName>
        <fullName evidence="3">MerR family transcriptional regulator</fullName>
    </submittedName>
</protein>
<accession>A0AAW3PSP3</accession>
<dbReference type="InterPro" id="IPR000551">
    <property type="entry name" value="MerR-type_HTH_dom"/>
</dbReference>
<dbReference type="SUPFAM" id="SSF46955">
    <property type="entry name" value="Putative DNA-binding domain"/>
    <property type="match status" value="1"/>
</dbReference>
<sequence>MGSSTPRLNASAAAARLGVSIKALRLYERHGLVTPERTPAGYRAYGPDDLARAADIAALRKLGLGLAQVASVLGGDARSLDAALGAHEAALDRGIQDLVSKLDRVRAMRAGLARGRMPADGELTRLLDAGGAGVAFSLPWPWGGERFECRDIRPLNYIIGSLGSGKTRLALRLADALPGAVFVGLDRLDDDGAAASDALRADPELKSRVDRTSALLIGRGATPSAALTALLVGLEAASPRVRIVDMIEQDLDRATQLALIAHLRECAAAGMRPLFLLTRSSAILDLAAVGPDETILLCPANHSPPVRVAPYPGAPGYEAVATCLAAPEVRERVARRPEAARCQA</sequence>
<dbReference type="Proteomes" id="UP000070434">
    <property type="component" value="Unassembled WGS sequence"/>
</dbReference>
<dbReference type="InterPro" id="IPR027417">
    <property type="entry name" value="P-loop_NTPase"/>
</dbReference>
<dbReference type="Pfam" id="PF13411">
    <property type="entry name" value="MerR_1"/>
    <property type="match status" value="1"/>
</dbReference>
<dbReference type="EMBL" id="LNJP01000003">
    <property type="protein sequence ID" value="KWZ31633.1"/>
    <property type="molecule type" value="Genomic_DNA"/>
</dbReference>
<gene>
    <name evidence="3" type="ORF">WS64_25540</name>
</gene>